<evidence type="ECO:0000313" key="1">
    <source>
        <dbReference type="Ensembl" id="ENSEEEP00000009975.1"/>
    </source>
</evidence>
<reference evidence="1" key="5">
    <citation type="submission" date="2025-09" db="UniProtKB">
        <authorList>
            <consortium name="Ensembl"/>
        </authorList>
    </citation>
    <scope>IDENTIFICATION</scope>
</reference>
<reference evidence="1" key="4">
    <citation type="submission" date="2025-08" db="UniProtKB">
        <authorList>
            <consortium name="Ensembl"/>
        </authorList>
    </citation>
    <scope>IDENTIFICATION</scope>
</reference>
<organism evidence="1 2">
    <name type="scientific">Electrophorus electricus</name>
    <name type="common">Electric eel</name>
    <name type="synonym">Gymnotus electricus</name>
    <dbReference type="NCBI Taxonomy" id="8005"/>
    <lineage>
        <taxon>Eukaryota</taxon>
        <taxon>Metazoa</taxon>
        <taxon>Chordata</taxon>
        <taxon>Craniata</taxon>
        <taxon>Vertebrata</taxon>
        <taxon>Euteleostomi</taxon>
        <taxon>Actinopterygii</taxon>
        <taxon>Neopterygii</taxon>
        <taxon>Teleostei</taxon>
        <taxon>Ostariophysi</taxon>
        <taxon>Gymnotiformes</taxon>
        <taxon>Gymnotoidei</taxon>
        <taxon>Gymnotidae</taxon>
        <taxon>Electrophorus</taxon>
    </lineage>
</organism>
<reference evidence="1" key="3">
    <citation type="submission" date="2020-05" db="EMBL/GenBank/DDBJ databases">
        <title>Electrophorus electricus (electric eel) genome, fEleEle1, primary haplotype.</title>
        <authorList>
            <person name="Myers G."/>
            <person name="Meyer A."/>
            <person name="Fedrigo O."/>
            <person name="Formenti G."/>
            <person name="Rhie A."/>
            <person name="Tracey A."/>
            <person name="Sims Y."/>
            <person name="Jarvis E.D."/>
        </authorList>
    </citation>
    <scope>NUCLEOTIDE SEQUENCE [LARGE SCALE GENOMIC DNA]</scope>
</reference>
<keyword evidence="2" id="KW-1185">Reference proteome</keyword>
<dbReference type="PANTHER" id="PTHR14931">
    <property type="entry name" value="GENE 340-RELATED"/>
    <property type="match status" value="1"/>
</dbReference>
<name>A0A4W4EF74_ELEEL</name>
<sequence>MQQMIGQLVVHYTSNNSQGSPWHNGNTDQSLLKARSITTPTIAATAVASVQNPVLSKLLMADQDAPLDLSVKKVKPEIAELDCMSPKNPHMDFSTAFGTRLVHHDYRVVRNFVSPLEFPGL</sequence>
<dbReference type="Ensembl" id="ENSEEET00000010095.2">
    <property type="protein sequence ID" value="ENSEEEP00000009975.1"/>
    <property type="gene ID" value="ENSEEEG00000005075.2"/>
</dbReference>
<reference evidence="2" key="2">
    <citation type="journal article" date="2017" name="Sci. Adv.">
        <title>A tail of two voltages: Proteomic comparison of the three electric organs of the electric eel.</title>
        <authorList>
            <person name="Traeger L.L."/>
            <person name="Sabat G."/>
            <person name="Barrett-Wilt G.A."/>
            <person name="Wells G.B."/>
            <person name="Sussman M.R."/>
        </authorList>
    </citation>
    <scope>NUCLEOTIDE SEQUENCE [LARGE SCALE GENOMIC DNA]</scope>
</reference>
<reference evidence="2" key="1">
    <citation type="journal article" date="2014" name="Science">
        <title>Nonhuman genetics. Genomic basis for the convergent evolution of electric organs.</title>
        <authorList>
            <person name="Gallant J.R."/>
            <person name="Traeger L.L."/>
            <person name="Volkening J.D."/>
            <person name="Moffett H."/>
            <person name="Chen P.H."/>
            <person name="Novina C.D."/>
            <person name="Phillips G.N.Jr."/>
            <person name="Anand R."/>
            <person name="Wells G.B."/>
            <person name="Pinch M."/>
            <person name="Guth R."/>
            <person name="Unguez G.A."/>
            <person name="Albert J.S."/>
            <person name="Zakon H.H."/>
            <person name="Samanta M.P."/>
            <person name="Sussman M.R."/>
        </authorList>
    </citation>
    <scope>NUCLEOTIDE SEQUENCE [LARGE SCALE GENOMIC DNA]</scope>
</reference>
<dbReference type="AlphaFoldDB" id="A0A4W4EF74"/>
<accession>A0A4W4EF74</accession>
<protein>
    <submittedName>
        <fullName evidence="1">Uncharacterized protein</fullName>
    </submittedName>
</protein>
<evidence type="ECO:0000313" key="2">
    <source>
        <dbReference type="Proteomes" id="UP000314983"/>
    </source>
</evidence>
<proteinExistence type="predicted"/>
<dbReference type="PANTHER" id="PTHR14931:SF2">
    <property type="entry name" value="LIGAND DEPENDENT NUCLEAR RECEPTOR COREPRESSOR"/>
    <property type="match status" value="1"/>
</dbReference>
<dbReference type="Proteomes" id="UP000314983">
    <property type="component" value="Chromosome 9"/>
</dbReference>
<dbReference type="OMA" id="WHNGNTD"/>